<accession>M0JQV2</accession>
<protein>
    <submittedName>
        <fullName evidence="1">Beta-lactamase domain-containing protein</fullName>
    </submittedName>
</protein>
<dbReference type="KEGG" id="hsin:KDQ40_22830"/>
<evidence type="ECO:0000313" key="2">
    <source>
        <dbReference type="EMBL" id="QUJ74958.1"/>
    </source>
</evidence>
<dbReference type="EMBL" id="AOLR01000037">
    <property type="protein sequence ID" value="EMA10015.1"/>
    <property type="molecule type" value="Genomic_DNA"/>
</dbReference>
<evidence type="ECO:0000313" key="1">
    <source>
        <dbReference type="EMBL" id="EMA10015.1"/>
    </source>
</evidence>
<name>M0JQV2_9EURY</name>
<dbReference type="Proteomes" id="UP000682967">
    <property type="component" value="Plasmid pHsi139"/>
</dbReference>
<dbReference type="RefSeq" id="WP_004966155.1">
    <property type="nucleotide sequence ID" value="NZ_AOLR01000037.1"/>
</dbReference>
<evidence type="ECO:0000313" key="3">
    <source>
        <dbReference type="Proteomes" id="UP000011659"/>
    </source>
</evidence>
<keyword evidence="3" id="KW-1185">Reference proteome</keyword>
<dbReference type="GeneID" id="64825856"/>
<keyword evidence="2" id="KW-0614">Plasmid</keyword>
<organism evidence="1 3">
    <name type="scientific">Haloarcula marismortui ATCC 33800</name>
    <dbReference type="NCBI Taxonomy" id="662476"/>
    <lineage>
        <taxon>Archaea</taxon>
        <taxon>Methanobacteriati</taxon>
        <taxon>Methanobacteriota</taxon>
        <taxon>Stenosarchaea group</taxon>
        <taxon>Halobacteria</taxon>
        <taxon>Halobacteriales</taxon>
        <taxon>Haloarculaceae</taxon>
        <taxon>Haloarcula</taxon>
    </lineage>
</organism>
<reference evidence="2" key="2">
    <citation type="submission" date="2021-04" db="EMBL/GenBank/DDBJ databases">
        <title>Complete Genome sequence and Methylome Analysis of the Haloarchaeon Haloarcula sinaiiensis.</title>
        <authorList>
            <person name="Fomenkov A."/>
            <person name="DasSarma P."/>
            <person name="DasSarma S."/>
            <person name="Roberts R.J."/>
        </authorList>
    </citation>
    <scope>NUCLEOTIDE SEQUENCE</scope>
    <source>
        <strain evidence="2">ATCC 33800</strain>
        <plasmid evidence="2">pHsi139</plasmid>
    </source>
</reference>
<dbReference type="Proteomes" id="UP000011659">
    <property type="component" value="Unassembled WGS sequence"/>
</dbReference>
<sequence length="52" mass="5522">MGEWLVSGIEQSDPVGVAIWYLGCNGFVLQSATQNCTSTCTVTTAPHRTSFG</sequence>
<gene>
    <name evidence="1" type="ORF">C436_18391</name>
    <name evidence="2" type="ORF">KDQ40_22830</name>
</gene>
<geneLocation type="plasmid" evidence="2 4">
    <name>pHsi139</name>
</geneLocation>
<proteinExistence type="predicted"/>
<dbReference type="AlphaFoldDB" id="M0JQV2"/>
<dbReference type="EMBL" id="CP073372">
    <property type="protein sequence ID" value="QUJ74958.1"/>
    <property type="molecule type" value="Genomic_DNA"/>
</dbReference>
<reference evidence="1 3" key="1">
    <citation type="journal article" date="2014" name="PLoS Genet.">
        <title>Phylogenetically driven sequencing of extremely halophilic archaea reveals strategies for static and dynamic osmo-response.</title>
        <authorList>
            <person name="Becker E.A."/>
            <person name="Seitzer P.M."/>
            <person name="Tritt A."/>
            <person name="Larsen D."/>
            <person name="Krusor M."/>
            <person name="Yao A.I."/>
            <person name="Wu D."/>
            <person name="Madern D."/>
            <person name="Eisen J.A."/>
            <person name="Darling A.E."/>
            <person name="Facciotti M.T."/>
        </authorList>
    </citation>
    <scope>NUCLEOTIDE SEQUENCE [LARGE SCALE GENOMIC DNA]</scope>
    <source>
        <strain evidence="1 3">ATCC 33800</strain>
    </source>
</reference>
<dbReference type="PATRIC" id="fig|662476.7.peg.3683"/>
<evidence type="ECO:0000313" key="4">
    <source>
        <dbReference type="Proteomes" id="UP000682967"/>
    </source>
</evidence>